<evidence type="ECO:0000313" key="2">
    <source>
        <dbReference type="Proteomes" id="UP001054837"/>
    </source>
</evidence>
<gene>
    <name evidence="1" type="ORF">CDAR_120631</name>
</gene>
<dbReference type="Proteomes" id="UP001054837">
    <property type="component" value="Unassembled WGS sequence"/>
</dbReference>
<evidence type="ECO:0000313" key="1">
    <source>
        <dbReference type="EMBL" id="GIY28195.1"/>
    </source>
</evidence>
<comment type="caution">
    <text evidence="1">The sequence shown here is derived from an EMBL/GenBank/DDBJ whole genome shotgun (WGS) entry which is preliminary data.</text>
</comment>
<protein>
    <submittedName>
        <fullName evidence="1">Uncharacterized protein</fullName>
    </submittedName>
</protein>
<organism evidence="1 2">
    <name type="scientific">Caerostris darwini</name>
    <dbReference type="NCBI Taxonomy" id="1538125"/>
    <lineage>
        <taxon>Eukaryota</taxon>
        <taxon>Metazoa</taxon>
        <taxon>Ecdysozoa</taxon>
        <taxon>Arthropoda</taxon>
        <taxon>Chelicerata</taxon>
        <taxon>Arachnida</taxon>
        <taxon>Araneae</taxon>
        <taxon>Araneomorphae</taxon>
        <taxon>Entelegynae</taxon>
        <taxon>Araneoidea</taxon>
        <taxon>Araneidae</taxon>
        <taxon>Caerostris</taxon>
    </lineage>
</organism>
<reference evidence="1 2" key="1">
    <citation type="submission" date="2021-06" db="EMBL/GenBank/DDBJ databases">
        <title>Caerostris darwini draft genome.</title>
        <authorList>
            <person name="Kono N."/>
            <person name="Arakawa K."/>
        </authorList>
    </citation>
    <scope>NUCLEOTIDE SEQUENCE [LARGE SCALE GENOMIC DNA]</scope>
</reference>
<proteinExistence type="predicted"/>
<dbReference type="AlphaFoldDB" id="A0AAV4S3H0"/>
<accession>A0AAV4S3H0</accession>
<name>A0AAV4S3H0_9ARAC</name>
<keyword evidence="2" id="KW-1185">Reference proteome</keyword>
<dbReference type="EMBL" id="BPLQ01007156">
    <property type="protein sequence ID" value="GIY28195.1"/>
    <property type="molecule type" value="Genomic_DNA"/>
</dbReference>
<sequence>MAVLEENLGSRGVMDGARKVFAAEVWVQMIEMCTYFSYLLDSDGKHLWLKKYGRLRRKVGAVKVLWMEPV</sequence>